<dbReference type="GO" id="GO:0005524">
    <property type="term" value="F:ATP binding"/>
    <property type="evidence" value="ECO:0007669"/>
    <property type="project" value="InterPro"/>
</dbReference>
<evidence type="ECO:0000313" key="4">
    <source>
        <dbReference type="Proteomes" id="UP000219612"/>
    </source>
</evidence>
<reference evidence="3 4" key="1">
    <citation type="submission" date="2017-09" db="EMBL/GenBank/DDBJ databases">
        <authorList>
            <person name="Ehlers B."/>
            <person name="Leendertz F.H."/>
        </authorList>
    </citation>
    <scope>NUCLEOTIDE SEQUENCE [LARGE SCALE GENOMIC DNA]</scope>
    <source>
        <strain evidence="3 4">CGMCC 4.6857</strain>
    </source>
</reference>
<feature type="domain" description="Protein kinase" evidence="2">
    <location>
        <begin position="12"/>
        <end position="307"/>
    </location>
</feature>
<dbReference type="Gene3D" id="1.10.510.10">
    <property type="entry name" value="Transferase(Phosphotransferase) domain 1"/>
    <property type="match status" value="1"/>
</dbReference>
<evidence type="ECO:0000313" key="3">
    <source>
        <dbReference type="EMBL" id="SNY65257.1"/>
    </source>
</evidence>
<keyword evidence="3" id="KW-0808">Transferase</keyword>
<evidence type="ECO:0000256" key="1">
    <source>
        <dbReference type="SAM" id="MobiDB-lite"/>
    </source>
</evidence>
<name>A0A285JZQ9_9ACTN</name>
<keyword evidence="4" id="KW-1185">Reference proteome</keyword>
<dbReference type="InterPro" id="IPR000719">
    <property type="entry name" value="Prot_kinase_dom"/>
</dbReference>
<proteinExistence type="predicted"/>
<dbReference type="GO" id="GO:0004672">
    <property type="term" value="F:protein kinase activity"/>
    <property type="evidence" value="ECO:0007669"/>
    <property type="project" value="InterPro"/>
</dbReference>
<gene>
    <name evidence="3" type="ORF">SAMN05421748_12813</name>
</gene>
<dbReference type="SUPFAM" id="SSF56112">
    <property type="entry name" value="Protein kinase-like (PK-like)"/>
    <property type="match status" value="1"/>
</dbReference>
<organism evidence="3 4">
    <name type="scientific">Paractinoplanes atraurantiacus</name>
    <dbReference type="NCBI Taxonomy" id="1036182"/>
    <lineage>
        <taxon>Bacteria</taxon>
        <taxon>Bacillati</taxon>
        <taxon>Actinomycetota</taxon>
        <taxon>Actinomycetes</taxon>
        <taxon>Micromonosporales</taxon>
        <taxon>Micromonosporaceae</taxon>
        <taxon>Paractinoplanes</taxon>
    </lineage>
</organism>
<feature type="region of interest" description="Disordered" evidence="1">
    <location>
        <begin position="307"/>
        <end position="337"/>
    </location>
</feature>
<evidence type="ECO:0000259" key="2">
    <source>
        <dbReference type="PROSITE" id="PS50011"/>
    </source>
</evidence>
<protein>
    <submittedName>
        <fullName evidence="3">Protein tyrosine kinase</fullName>
    </submittedName>
</protein>
<accession>A0A285JZQ9</accession>
<feature type="compositionally biased region" description="Low complexity" evidence="1">
    <location>
        <begin position="317"/>
        <end position="328"/>
    </location>
</feature>
<dbReference type="PROSITE" id="PS50011">
    <property type="entry name" value="PROTEIN_KINASE_DOM"/>
    <property type="match status" value="1"/>
</dbReference>
<dbReference type="RefSeq" id="WP_097327286.1">
    <property type="nucleotide sequence ID" value="NZ_OBDY01000028.1"/>
</dbReference>
<keyword evidence="3" id="KW-0418">Kinase</keyword>
<dbReference type="InterPro" id="IPR011009">
    <property type="entry name" value="Kinase-like_dom_sf"/>
</dbReference>
<dbReference type="Proteomes" id="UP000219612">
    <property type="component" value="Unassembled WGS sequence"/>
</dbReference>
<dbReference type="OrthoDB" id="3700382at2"/>
<dbReference type="EMBL" id="OBDY01000028">
    <property type="protein sequence ID" value="SNY65257.1"/>
    <property type="molecule type" value="Genomic_DNA"/>
</dbReference>
<sequence>MSDALVIRRRSLGHLEHIGQGGTATVYGLPHLAAEDLDVDAPQGLAYKEYTPRTRERAGPGLTPGLQAMVELRGRLDPRQRSRWDQHVVWPVRLVVDDEGQANGIIMPLLPERFFQRVTRRDGEVRSVPREADKLFGDVMTMRRIGVAPVSQEVRVELVTHIAYAYGLMHFSDVVVGDISHRNLVYDPDPEHPAVMIYDTDSARLVGNASAFGSQLHTPRWEPPEALAARGTAALTAQNKATDVYKFALLIVRILDYGQDRSVNRDPVRAAPVLRRACGARAADLLLASLSDRPADRPTMREWHDALRRTSGRAEMPAPRLRTPRAQAPAPPTDGDRLVDGMVVGDWVFRADSGWHRRSAHG</sequence>
<dbReference type="AlphaFoldDB" id="A0A285JZQ9"/>